<dbReference type="SUPFAM" id="SSF46785">
    <property type="entry name" value="Winged helix' DNA-binding domain"/>
    <property type="match status" value="1"/>
</dbReference>
<protein>
    <submittedName>
        <fullName evidence="2">PadR family transcriptional regulator</fullName>
    </submittedName>
</protein>
<sequence>MTVQTQAVLHALLADPTAELYGLEIAERTNLLPGSTYPILTRLLEAGWIQDRWEEVDPHDERRPRRRYYRLTEDGAASAREALRKTTKSLAESLPLWNATVEGTS</sequence>
<dbReference type="PANTHER" id="PTHR33169">
    <property type="entry name" value="PADR-FAMILY TRANSCRIPTIONAL REGULATOR"/>
    <property type="match status" value="1"/>
</dbReference>
<organism evidence="2 3">
    <name type="scientific">Saccharothrix saharensis</name>
    <dbReference type="NCBI Taxonomy" id="571190"/>
    <lineage>
        <taxon>Bacteria</taxon>
        <taxon>Bacillati</taxon>
        <taxon>Actinomycetota</taxon>
        <taxon>Actinomycetes</taxon>
        <taxon>Pseudonocardiales</taxon>
        <taxon>Pseudonocardiaceae</taxon>
        <taxon>Saccharothrix</taxon>
    </lineage>
</organism>
<comment type="caution">
    <text evidence="2">The sequence shown here is derived from an EMBL/GenBank/DDBJ whole genome shotgun (WGS) entry which is preliminary data.</text>
</comment>
<name>A0A543JDQ3_9PSEU</name>
<dbReference type="Pfam" id="PF03551">
    <property type="entry name" value="PadR"/>
    <property type="match status" value="1"/>
</dbReference>
<accession>A0A543JDQ3</accession>
<dbReference type="Proteomes" id="UP000316628">
    <property type="component" value="Unassembled WGS sequence"/>
</dbReference>
<evidence type="ECO:0000313" key="3">
    <source>
        <dbReference type="Proteomes" id="UP000316628"/>
    </source>
</evidence>
<proteinExistence type="predicted"/>
<dbReference type="InterPro" id="IPR036390">
    <property type="entry name" value="WH_DNA-bd_sf"/>
</dbReference>
<evidence type="ECO:0000313" key="2">
    <source>
        <dbReference type="EMBL" id="TQM80894.1"/>
    </source>
</evidence>
<dbReference type="Gene3D" id="1.10.10.10">
    <property type="entry name" value="Winged helix-like DNA-binding domain superfamily/Winged helix DNA-binding domain"/>
    <property type="match status" value="1"/>
</dbReference>
<keyword evidence="3" id="KW-1185">Reference proteome</keyword>
<gene>
    <name evidence="2" type="ORF">FHX81_3245</name>
</gene>
<dbReference type="OrthoDB" id="122286at2"/>
<dbReference type="InterPro" id="IPR052509">
    <property type="entry name" value="Metal_resp_DNA-bind_regulator"/>
</dbReference>
<dbReference type="PANTHER" id="PTHR33169:SF14">
    <property type="entry name" value="TRANSCRIPTIONAL REGULATOR RV3488"/>
    <property type="match status" value="1"/>
</dbReference>
<dbReference type="EMBL" id="VFPP01000001">
    <property type="protein sequence ID" value="TQM80894.1"/>
    <property type="molecule type" value="Genomic_DNA"/>
</dbReference>
<reference evidence="2 3" key="1">
    <citation type="submission" date="2019-06" db="EMBL/GenBank/DDBJ databases">
        <title>Sequencing the genomes of 1000 actinobacteria strains.</title>
        <authorList>
            <person name="Klenk H.-P."/>
        </authorList>
    </citation>
    <scope>NUCLEOTIDE SEQUENCE [LARGE SCALE GENOMIC DNA]</scope>
    <source>
        <strain evidence="2 3">DSM 45456</strain>
    </source>
</reference>
<feature type="domain" description="Transcription regulator PadR N-terminal" evidence="1">
    <location>
        <begin position="19"/>
        <end position="79"/>
    </location>
</feature>
<dbReference type="InterPro" id="IPR036388">
    <property type="entry name" value="WH-like_DNA-bd_sf"/>
</dbReference>
<dbReference type="InterPro" id="IPR005149">
    <property type="entry name" value="Tscrpt_reg_PadR_N"/>
</dbReference>
<dbReference type="AlphaFoldDB" id="A0A543JDQ3"/>
<evidence type="ECO:0000259" key="1">
    <source>
        <dbReference type="Pfam" id="PF03551"/>
    </source>
</evidence>